<keyword evidence="5 7" id="KW-1133">Transmembrane helix</keyword>
<sequence>MPNSTAVFTRGSIMSHILVMASTNALGLLSLFLVDLVDMYFLSLLGQETLAAAVGFAGTLLFFLTALSIGLQIGVSALVARAEGRRDRESARIICANGVLLSFVTALVVSMGAFIYVKPLLMFLGAKGQTLSYALEFSVILLPSTAVLSVAMVLAAVLRALGNARYSTLAIVAGSAVNAVLDPLFIFVFGWGIEGAAAASVAARFSILIIAVVALQRRYQFLQWPDLSRFKADVTAIGAVAGPAVLTNLATPIGSTYVMKEVASFGTDAVAAAAIIGRIVPVAFAGLFALSGAIGPIVAQNASAMRIERVKSTFSGAGIVTVGYCLVIWGALTFLHEPLNSLFSASPQAAELITQFCLYLSPLYVFSGLLFIANACFNNLHKAYIATLFNFSRALLGTIPLVFLLAPKYGAIGVLAGELLGSVIFGTLAFIVLWVRSPGWIEVPSDAATDVGSAPVNPLSSQQCQLGQECEVLPSNDAVGETPVK</sequence>
<feature type="transmembrane region" description="Helical" evidence="7">
    <location>
        <begin position="54"/>
        <end position="79"/>
    </location>
</feature>
<dbReference type="EMBL" id="CACSII010000012">
    <property type="protein sequence ID" value="CAA0104923.1"/>
    <property type="molecule type" value="Genomic_DNA"/>
</dbReference>
<evidence type="ECO:0000256" key="6">
    <source>
        <dbReference type="ARBA" id="ARBA00023136"/>
    </source>
</evidence>
<evidence type="ECO:0000256" key="3">
    <source>
        <dbReference type="ARBA" id="ARBA00022475"/>
    </source>
</evidence>
<keyword evidence="4 7" id="KW-0812">Transmembrane</keyword>
<dbReference type="InterPro" id="IPR048279">
    <property type="entry name" value="MdtK-like"/>
</dbReference>
<accession>A0A5S9PM39</accession>
<dbReference type="OrthoDB" id="9806302at2"/>
<feature type="transmembrane region" description="Helical" evidence="7">
    <location>
        <begin position="412"/>
        <end position="435"/>
    </location>
</feature>
<comment type="subcellular location">
    <subcellularLocation>
        <location evidence="1">Cell inner membrane</location>
        <topology evidence="1">Multi-pass membrane protein</topology>
    </subcellularLocation>
</comment>
<dbReference type="AlphaFoldDB" id="A0A5S9PM39"/>
<dbReference type="NCBIfam" id="TIGR00797">
    <property type="entry name" value="matE"/>
    <property type="match status" value="1"/>
</dbReference>
<evidence type="ECO:0000256" key="4">
    <source>
        <dbReference type="ARBA" id="ARBA00022692"/>
    </source>
</evidence>
<evidence type="ECO:0000256" key="5">
    <source>
        <dbReference type="ARBA" id="ARBA00022989"/>
    </source>
</evidence>
<gene>
    <name evidence="8" type="primary">mepA_2</name>
    <name evidence="8" type="ORF">DPBNPPHM_01129</name>
</gene>
<dbReference type="InterPro" id="IPR002528">
    <property type="entry name" value="MATE_fam"/>
</dbReference>
<dbReference type="GO" id="GO:0005886">
    <property type="term" value="C:plasma membrane"/>
    <property type="evidence" value="ECO:0007669"/>
    <property type="project" value="UniProtKB-SubCell"/>
</dbReference>
<feature type="transmembrane region" description="Helical" evidence="7">
    <location>
        <begin position="236"/>
        <end position="258"/>
    </location>
</feature>
<dbReference type="Proteomes" id="UP000434580">
    <property type="component" value="Unassembled WGS sequence"/>
</dbReference>
<feature type="transmembrane region" description="Helical" evidence="7">
    <location>
        <begin position="314"/>
        <end position="332"/>
    </location>
</feature>
<keyword evidence="3" id="KW-1003">Cell membrane</keyword>
<dbReference type="GO" id="GO:0015297">
    <property type="term" value="F:antiporter activity"/>
    <property type="evidence" value="ECO:0007669"/>
    <property type="project" value="InterPro"/>
</dbReference>
<feature type="transmembrane region" description="Helical" evidence="7">
    <location>
        <begin position="352"/>
        <end position="372"/>
    </location>
</feature>
<proteinExistence type="predicted"/>
<keyword evidence="6 7" id="KW-0472">Membrane</keyword>
<evidence type="ECO:0000313" key="8">
    <source>
        <dbReference type="EMBL" id="CAA0104923.1"/>
    </source>
</evidence>
<dbReference type="InterPro" id="IPR052031">
    <property type="entry name" value="Membrane_Transporter-Flippase"/>
</dbReference>
<keyword evidence="2" id="KW-0813">Transport</keyword>
<protein>
    <submittedName>
        <fullName evidence="8">Multidrug export protein MepA</fullName>
    </submittedName>
</protein>
<feature type="transmembrane region" description="Helical" evidence="7">
    <location>
        <begin position="270"/>
        <end position="294"/>
    </location>
</feature>
<feature type="transmembrane region" description="Helical" evidence="7">
    <location>
        <begin position="384"/>
        <end position="406"/>
    </location>
</feature>
<feature type="transmembrane region" description="Helical" evidence="7">
    <location>
        <begin position="197"/>
        <end position="215"/>
    </location>
</feature>
<dbReference type="PANTHER" id="PTHR43549">
    <property type="entry name" value="MULTIDRUG RESISTANCE PROTEIN YPNP-RELATED"/>
    <property type="match status" value="1"/>
</dbReference>
<feature type="transmembrane region" description="Helical" evidence="7">
    <location>
        <begin position="137"/>
        <end position="157"/>
    </location>
</feature>
<dbReference type="Pfam" id="PF01554">
    <property type="entry name" value="MatE"/>
    <property type="match status" value="2"/>
</dbReference>
<evidence type="ECO:0000256" key="2">
    <source>
        <dbReference type="ARBA" id="ARBA00022448"/>
    </source>
</evidence>
<dbReference type="PIRSF" id="PIRSF006603">
    <property type="entry name" value="DinF"/>
    <property type="match status" value="1"/>
</dbReference>
<evidence type="ECO:0000256" key="7">
    <source>
        <dbReference type="SAM" id="Phobius"/>
    </source>
</evidence>
<evidence type="ECO:0000256" key="1">
    <source>
        <dbReference type="ARBA" id="ARBA00004429"/>
    </source>
</evidence>
<feature type="transmembrane region" description="Helical" evidence="7">
    <location>
        <begin position="169"/>
        <end position="191"/>
    </location>
</feature>
<feature type="transmembrane region" description="Helical" evidence="7">
    <location>
        <begin position="91"/>
        <end position="117"/>
    </location>
</feature>
<reference evidence="8 9" key="1">
    <citation type="submission" date="2019-11" db="EMBL/GenBank/DDBJ databases">
        <authorList>
            <person name="Holert J."/>
        </authorList>
    </citation>
    <scope>NUCLEOTIDE SEQUENCE [LARGE SCALE GENOMIC DNA]</scope>
    <source>
        <strain evidence="8">BC5_2</strain>
    </source>
</reference>
<dbReference type="GO" id="GO:0042910">
    <property type="term" value="F:xenobiotic transmembrane transporter activity"/>
    <property type="evidence" value="ECO:0007669"/>
    <property type="project" value="InterPro"/>
</dbReference>
<evidence type="ECO:0000313" key="9">
    <source>
        <dbReference type="Proteomes" id="UP000434580"/>
    </source>
</evidence>
<feature type="transmembrane region" description="Helical" evidence="7">
    <location>
        <begin position="12"/>
        <end position="34"/>
    </location>
</feature>
<dbReference type="PANTHER" id="PTHR43549:SF3">
    <property type="entry name" value="MULTIDRUG RESISTANCE PROTEIN YPNP-RELATED"/>
    <property type="match status" value="1"/>
</dbReference>
<name>A0A5S9PM39_9GAMM</name>
<organism evidence="8 9">
    <name type="scientific">BD1-7 clade bacterium</name>
    <dbReference type="NCBI Taxonomy" id="2029982"/>
    <lineage>
        <taxon>Bacteria</taxon>
        <taxon>Pseudomonadati</taxon>
        <taxon>Pseudomonadota</taxon>
        <taxon>Gammaproteobacteria</taxon>
        <taxon>Cellvibrionales</taxon>
        <taxon>Spongiibacteraceae</taxon>
        <taxon>BD1-7 clade</taxon>
    </lineage>
</organism>